<dbReference type="Proteomes" id="UP001152484">
    <property type="component" value="Unassembled WGS sequence"/>
</dbReference>
<reference evidence="1" key="1">
    <citation type="submission" date="2022-07" db="EMBL/GenBank/DDBJ databases">
        <authorList>
            <person name="Macas J."/>
            <person name="Novak P."/>
            <person name="Neumann P."/>
        </authorList>
    </citation>
    <scope>NUCLEOTIDE SEQUENCE</scope>
</reference>
<accession>A0A9P1ENX3</accession>
<dbReference type="AlphaFoldDB" id="A0A9P1ENX3"/>
<organism evidence="1 2">
    <name type="scientific">Cuscuta europaea</name>
    <name type="common">European dodder</name>
    <dbReference type="NCBI Taxonomy" id="41803"/>
    <lineage>
        <taxon>Eukaryota</taxon>
        <taxon>Viridiplantae</taxon>
        <taxon>Streptophyta</taxon>
        <taxon>Embryophyta</taxon>
        <taxon>Tracheophyta</taxon>
        <taxon>Spermatophyta</taxon>
        <taxon>Magnoliopsida</taxon>
        <taxon>eudicotyledons</taxon>
        <taxon>Gunneridae</taxon>
        <taxon>Pentapetalae</taxon>
        <taxon>asterids</taxon>
        <taxon>lamiids</taxon>
        <taxon>Solanales</taxon>
        <taxon>Convolvulaceae</taxon>
        <taxon>Cuscuteae</taxon>
        <taxon>Cuscuta</taxon>
        <taxon>Cuscuta subgen. Cuscuta</taxon>
    </lineage>
</organism>
<protein>
    <submittedName>
        <fullName evidence="1">Uncharacterized protein</fullName>
    </submittedName>
</protein>
<dbReference type="OrthoDB" id="1302207at2759"/>
<keyword evidence="2" id="KW-1185">Reference proteome</keyword>
<evidence type="ECO:0000313" key="1">
    <source>
        <dbReference type="EMBL" id="CAH9117342.1"/>
    </source>
</evidence>
<evidence type="ECO:0000313" key="2">
    <source>
        <dbReference type="Proteomes" id="UP001152484"/>
    </source>
</evidence>
<proteinExistence type="predicted"/>
<sequence>MVYNLSRDHSPQNQIDIAVYASSSICALGRCYLGSWLPKRPSWPGDYPRTTLTPLSLVGYCDSDWTSCPNTRRSVTGYFVTLGGSLVSWQTKKQVTVSRSSAEAEYRFMATLTCELLWLKSLSSSLCIKLTPIQFHYLLAKMGIQDPHAPSLGGVGLYVGLYIYVRMHGLDQGTDRRIYASEHPEGRLKARKVSEFNCFCPAERNGKKGVTLRGQ</sequence>
<dbReference type="PANTHER" id="PTHR11439:SF511">
    <property type="match status" value="1"/>
</dbReference>
<name>A0A9P1ENX3_CUSEU</name>
<dbReference type="CDD" id="cd09272">
    <property type="entry name" value="RNase_HI_RT_Ty1"/>
    <property type="match status" value="1"/>
</dbReference>
<dbReference type="PANTHER" id="PTHR11439">
    <property type="entry name" value="GAG-POL-RELATED RETROTRANSPOSON"/>
    <property type="match status" value="1"/>
</dbReference>
<dbReference type="EMBL" id="CAMAPE010000073">
    <property type="protein sequence ID" value="CAH9117342.1"/>
    <property type="molecule type" value="Genomic_DNA"/>
</dbReference>
<gene>
    <name evidence="1" type="ORF">CEURO_LOCUS21518</name>
</gene>
<comment type="caution">
    <text evidence="1">The sequence shown here is derived from an EMBL/GenBank/DDBJ whole genome shotgun (WGS) entry which is preliminary data.</text>
</comment>